<proteinExistence type="predicted"/>
<evidence type="ECO:0000313" key="3">
    <source>
        <dbReference type="Proteomes" id="UP000515145"/>
    </source>
</evidence>
<reference evidence="4" key="1">
    <citation type="submission" date="2025-08" db="UniProtKB">
        <authorList>
            <consortium name="RefSeq"/>
        </authorList>
    </citation>
    <scope>IDENTIFICATION</scope>
</reference>
<dbReference type="Proteomes" id="UP000515145">
    <property type="component" value="Chromosome 21"/>
</dbReference>
<dbReference type="PANTHER" id="PTHR16477">
    <property type="entry name" value="COILED-COIL DOMAIN-CONTAINING PROTEIN 106"/>
    <property type="match status" value="1"/>
</dbReference>
<evidence type="ECO:0000313" key="4">
    <source>
        <dbReference type="RefSeq" id="XP_028249824.1"/>
    </source>
</evidence>
<feature type="coiled-coil region" evidence="1">
    <location>
        <begin position="6"/>
        <end position="33"/>
    </location>
</feature>
<dbReference type="PANTHER" id="PTHR16477:SF5">
    <property type="entry name" value="COILED-COIL DOMAIN-CONTAINING PROTEIN 106-RELATED"/>
    <property type="match status" value="1"/>
</dbReference>
<dbReference type="AlphaFoldDB" id="A0A6P7HMN7"/>
<gene>
    <name evidence="4" type="primary">LOC114426541</name>
</gene>
<feature type="compositionally biased region" description="Low complexity" evidence="2">
    <location>
        <begin position="38"/>
        <end position="67"/>
    </location>
</feature>
<feature type="compositionally biased region" description="Basic residues" evidence="2">
    <location>
        <begin position="72"/>
        <end position="98"/>
    </location>
</feature>
<dbReference type="InterPro" id="IPR031591">
    <property type="entry name" value="CCDC106"/>
</dbReference>
<evidence type="ECO:0000256" key="2">
    <source>
        <dbReference type="SAM" id="MobiDB-lite"/>
    </source>
</evidence>
<feature type="region of interest" description="Disordered" evidence="2">
    <location>
        <begin position="33"/>
        <end position="106"/>
    </location>
</feature>
<protein>
    <submittedName>
        <fullName evidence="4">Coiled-coil domain-containing protein 106-like</fullName>
    </submittedName>
</protein>
<dbReference type="GeneID" id="114426541"/>
<evidence type="ECO:0000256" key="1">
    <source>
        <dbReference type="SAM" id="Coils"/>
    </source>
</evidence>
<organism evidence="3 4">
    <name type="scientific">Parambassis ranga</name>
    <name type="common">Indian glassy fish</name>
    <dbReference type="NCBI Taxonomy" id="210632"/>
    <lineage>
        <taxon>Eukaryota</taxon>
        <taxon>Metazoa</taxon>
        <taxon>Chordata</taxon>
        <taxon>Craniata</taxon>
        <taxon>Vertebrata</taxon>
        <taxon>Euteleostomi</taxon>
        <taxon>Actinopterygii</taxon>
        <taxon>Neopterygii</taxon>
        <taxon>Teleostei</taxon>
        <taxon>Neoteleostei</taxon>
        <taxon>Acanthomorphata</taxon>
        <taxon>Ovalentaria</taxon>
        <taxon>Ambassidae</taxon>
        <taxon>Parambassis</taxon>
    </lineage>
</organism>
<dbReference type="InParanoid" id="A0A6P7HMN7"/>
<keyword evidence="1" id="KW-0175">Coiled coil</keyword>
<dbReference type="RefSeq" id="XP_028249824.1">
    <property type="nucleotide sequence ID" value="XM_028394023.1"/>
</dbReference>
<keyword evidence="3" id="KW-1185">Reference proteome</keyword>
<dbReference type="Pfam" id="PF15794">
    <property type="entry name" value="CCDC106"/>
    <property type="match status" value="1"/>
</dbReference>
<name>A0A6P7HMN7_9TELE</name>
<sequence length="205" mass="23136">MCKMRMELQKEKIEELTKERDYLEEQLASALKRKDLQTSWSEHSSSDSSADSLSDTVSDSSSNTSSSEGERKKKRIKKKGKEKKHRKKSKKMLTKMHQRAQNPQQVVDQHKKILRHFKRGCTMSAAFKRVGVDRNTVVVNAPIAELYIAVPGKYKDLLKIHSSKVKLYTFATQCATAILEDPAVGDTIQAFKASGKLLPLKAKGN</sequence>
<dbReference type="GO" id="GO:0005654">
    <property type="term" value="C:nucleoplasm"/>
    <property type="evidence" value="ECO:0007669"/>
    <property type="project" value="TreeGrafter"/>
</dbReference>
<dbReference type="OrthoDB" id="8853683at2759"/>
<accession>A0A6P7HMN7</accession>